<evidence type="ECO:0000256" key="6">
    <source>
        <dbReference type="ARBA" id="ARBA00023136"/>
    </source>
</evidence>
<sequence length="455" mass="51804">MIDLLKSISRKIGLDGAIAFTILSRMIQAGGGVITLVFIAKCLTKVEQGYYYTFGSILAIQIFFELGLSNIITQFVAHENSNLIWKDKTSFTGLAESCSRLASLLRFTIKWFGVIAILLLSGLLLAGYVFFAKFGSANIGVNWQIPWVILSITTSLSLMISPILAFFEGLGQIKEVAKIRMIQQVVQLLLVLLFFLLGYKLFSTPIAAIIAFFIVPIWILLGSKIRLLKFIWNKVGEWEVNYRLEIFPFQWKIALSWISGYFIFQLFNPVLFATEGAIVAGQMGMTLTVLNAVFSLGFSWISTKVPIFSDLIAKKDYKQLDHLFNKTLIQSTLLNVFILTVFLFFLFFLNHLNIKIGDKNFSDRFLPFLPMLFMIVPIMLNHFVTSWATYLRCHKKEPMLLQSIVMGIFCSLSTIVLGRYFGVIGITSGYMLLTILAFIWSRYTFINKKKVWHNE</sequence>
<comment type="caution">
    <text evidence="8">The sequence shown here is derived from an EMBL/GenBank/DDBJ whole genome shotgun (WGS) entry which is preliminary data.</text>
</comment>
<evidence type="ECO:0000256" key="1">
    <source>
        <dbReference type="ARBA" id="ARBA00004651"/>
    </source>
</evidence>
<evidence type="ECO:0000313" key="9">
    <source>
        <dbReference type="Proteomes" id="UP000280825"/>
    </source>
</evidence>
<evidence type="ECO:0000256" key="4">
    <source>
        <dbReference type="ARBA" id="ARBA00022692"/>
    </source>
</evidence>
<evidence type="ECO:0000313" key="8">
    <source>
        <dbReference type="EMBL" id="RTZ05508.1"/>
    </source>
</evidence>
<feature type="transmembrane region" description="Helical" evidence="7">
    <location>
        <begin position="12"/>
        <end position="39"/>
    </location>
</feature>
<dbReference type="InterPro" id="IPR050833">
    <property type="entry name" value="Poly_Biosynth_Transport"/>
</dbReference>
<accession>A0A432CN81</accession>
<dbReference type="EMBL" id="RYDJ01000005">
    <property type="protein sequence ID" value="RTZ05508.1"/>
    <property type="molecule type" value="Genomic_DNA"/>
</dbReference>
<gene>
    <name evidence="8" type="ORF">EKL98_06160</name>
</gene>
<dbReference type="PANTHER" id="PTHR30250">
    <property type="entry name" value="PST FAMILY PREDICTED COLANIC ACID TRANSPORTER"/>
    <property type="match status" value="1"/>
</dbReference>
<keyword evidence="4 7" id="KW-0812">Transmembrane</keyword>
<dbReference type="GO" id="GO:0005886">
    <property type="term" value="C:plasma membrane"/>
    <property type="evidence" value="ECO:0007669"/>
    <property type="project" value="UniProtKB-SubCell"/>
</dbReference>
<feature type="transmembrane region" description="Helical" evidence="7">
    <location>
        <begin position="179"/>
        <end position="199"/>
    </location>
</feature>
<name>A0A432CN81_9FLAO</name>
<feature type="transmembrane region" description="Helical" evidence="7">
    <location>
        <begin position="143"/>
        <end position="167"/>
    </location>
</feature>
<feature type="transmembrane region" description="Helical" evidence="7">
    <location>
        <begin position="279"/>
        <end position="302"/>
    </location>
</feature>
<reference evidence="8 9" key="1">
    <citation type="submission" date="2018-12" db="EMBL/GenBank/DDBJ databases">
        <title>Flavobacterium sp. nov., isolated from glacier ice.</title>
        <authorList>
            <person name="Liu Q."/>
            <person name="Xin Y.-H."/>
        </authorList>
    </citation>
    <scope>NUCLEOTIDE SEQUENCE [LARGE SCALE GENOMIC DNA]</scope>
    <source>
        <strain evidence="8 9">RB1N8</strain>
    </source>
</reference>
<evidence type="ECO:0008006" key="10">
    <source>
        <dbReference type="Google" id="ProtNLM"/>
    </source>
</evidence>
<keyword evidence="5 7" id="KW-1133">Transmembrane helix</keyword>
<dbReference type="RefSeq" id="WP_126561803.1">
    <property type="nucleotide sequence ID" value="NZ_RYDJ01000005.1"/>
</dbReference>
<comment type="subcellular location">
    <subcellularLocation>
        <location evidence="1">Cell membrane</location>
        <topology evidence="1">Multi-pass membrane protein</topology>
    </subcellularLocation>
</comment>
<dbReference type="PANTHER" id="PTHR30250:SF10">
    <property type="entry name" value="LIPOPOLYSACCHARIDE BIOSYNTHESIS PROTEIN WZXC"/>
    <property type="match status" value="1"/>
</dbReference>
<comment type="similarity">
    <text evidence="2">Belongs to the polysaccharide synthase family.</text>
</comment>
<organism evidence="8 9">
    <name type="scientific">Flavobacterium bomense</name>
    <dbReference type="NCBI Taxonomy" id="2497483"/>
    <lineage>
        <taxon>Bacteria</taxon>
        <taxon>Pseudomonadati</taxon>
        <taxon>Bacteroidota</taxon>
        <taxon>Flavobacteriia</taxon>
        <taxon>Flavobacteriales</taxon>
        <taxon>Flavobacteriaceae</taxon>
        <taxon>Flavobacterium</taxon>
    </lineage>
</organism>
<evidence type="ECO:0000256" key="5">
    <source>
        <dbReference type="ARBA" id="ARBA00022989"/>
    </source>
</evidence>
<feature type="transmembrane region" description="Helical" evidence="7">
    <location>
        <begin position="368"/>
        <end position="388"/>
    </location>
</feature>
<keyword evidence="3" id="KW-1003">Cell membrane</keyword>
<evidence type="ECO:0000256" key="7">
    <source>
        <dbReference type="SAM" id="Phobius"/>
    </source>
</evidence>
<proteinExistence type="inferred from homology"/>
<feature type="transmembrane region" description="Helical" evidence="7">
    <location>
        <begin position="109"/>
        <end position="131"/>
    </location>
</feature>
<dbReference type="AlphaFoldDB" id="A0A432CN81"/>
<dbReference type="Proteomes" id="UP000280825">
    <property type="component" value="Unassembled WGS sequence"/>
</dbReference>
<keyword evidence="6 7" id="KW-0472">Membrane</keyword>
<feature type="transmembrane region" description="Helical" evidence="7">
    <location>
        <begin position="51"/>
        <end position="72"/>
    </location>
</feature>
<protein>
    <recommendedName>
        <fullName evidence="10">Polysaccharide biosynthesis protein</fullName>
    </recommendedName>
</protein>
<feature type="transmembrane region" description="Helical" evidence="7">
    <location>
        <begin position="249"/>
        <end position="267"/>
    </location>
</feature>
<evidence type="ECO:0000256" key="2">
    <source>
        <dbReference type="ARBA" id="ARBA00007430"/>
    </source>
</evidence>
<feature type="transmembrane region" description="Helical" evidence="7">
    <location>
        <begin position="423"/>
        <end position="440"/>
    </location>
</feature>
<keyword evidence="9" id="KW-1185">Reference proteome</keyword>
<evidence type="ECO:0000256" key="3">
    <source>
        <dbReference type="ARBA" id="ARBA00022475"/>
    </source>
</evidence>
<feature type="transmembrane region" description="Helical" evidence="7">
    <location>
        <begin position="323"/>
        <end position="348"/>
    </location>
</feature>